<feature type="region of interest" description="Disordered" evidence="1">
    <location>
        <begin position="94"/>
        <end position="123"/>
    </location>
</feature>
<gene>
    <name evidence="3" type="ordered locus">LOC_Os11g24760</name>
</gene>
<feature type="region of interest" description="Disordered" evidence="1">
    <location>
        <begin position="743"/>
        <end position="780"/>
    </location>
</feature>
<organism evidence="3">
    <name type="scientific">Oryza sativa subsp. japonica</name>
    <name type="common">Rice</name>
    <dbReference type="NCBI Taxonomy" id="39947"/>
    <lineage>
        <taxon>Eukaryota</taxon>
        <taxon>Viridiplantae</taxon>
        <taxon>Streptophyta</taxon>
        <taxon>Embryophyta</taxon>
        <taxon>Tracheophyta</taxon>
        <taxon>Spermatophyta</taxon>
        <taxon>Magnoliopsida</taxon>
        <taxon>Liliopsida</taxon>
        <taxon>Poales</taxon>
        <taxon>Poaceae</taxon>
        <taxon>BOP clade</taxon>
        <taxon>Oryzoideae</taxon>
        <taxon>Oryzeae</taxon>
        <taxon>Oryzinae</taxon>
        <taxon>Oryza</taxon>
        <taxon>Oryza sativa</taxon>
    </lineage>
</organism>
<dbReference type="AlphaFoldDB" id="Q53LM0"/>
<protein>
    <submittedName>
        <fullName evidence="3">Retrotransposon protein, putative, Ty3-gypsy subclass</fullName>
    </submittedName>
</protein>
<dbReference type="EMBL" id="DP000010">
    <property type="protein sequence ID" value="ABA93223.1"/>
    <property type="molecule type" value="Genomic_DNA"/>
</dbReference>
<feature type="region of interest" description="Disordered" evidence="1">
    <location>
        <begin position="214"/>
        <end position="251"/>
    </location>
</feature>
<feature type="compositionally biased region" description="Polar residues" evidence="1">
    <location>
        <begin position="94"/>
        <end position="105"/>
    </location>
</feature>
<dbReference type="InterPro" id="IPR005162">
    <property type="entry name" value="Retrotrans_gag_dom"/>
</dbReference>
<evidence type="ECO:0000313" key="3">
    <source>
        <dbReference type="EMBL" id="ABA93223.1"/>
    </source>
</evidence>
<feature type="compositionally biased region" description="Polar residues" evidence="1">
    <location>
        <begin position="819"/>
        <end position="831"/>
    </location>
</feature>
<sequence>MMSGNEIMPVTLDDFEGEDCKSMEEYIKEITQEVLMRACTRTRQGVIIKPGPLPKLAPDLVSNDEDKFDGFLRIKFGPPMDDYMLKDKASITANQPPIDQTNSGTDGAAHLAGPTGPDGRSDHDIAVGPTGQTAGPTGYYHGGQTETQASLTAPLDVGQTGPWAGQTGAIIPIQGIDPMTNASCLYHLRTFDPPVSTAANSPHVPPHVPNAYNDPNRGYPPDTRQGQYNHIAPQTQPIRTPNPPPNQHRPDNMEEIISGIIRDKFGIETRNRAKVYQKSYPDYYDNVPFPRNYRVPEFTKFSAEDSRTTWEHVGQFLAQCGDANSDTFKLRLFSLSLFGTAFTWFTSLPANSIYTWAQLEFHDHFCTGKTELRLSDLTSVKHKYNESVADYIERFRDVKNRCFNLKITNKDLADIAYDGLLDSIKGKLNGQIFLDIDHVLHEALAQESRVDDNSLQASLDENAISCIVEPSNGSDCGNNLCNDAVTSIAKPNVDSDCLTSLDDNAITNIAEPSVGSDCVTSLNNDGIAEPSNGSDCVASLENNAIEDIAELNDGSDCITSSSEIALSPKTELQIGHVDVGKDSDNVLRDSSETESKVTVHTYQRPYPEHIDSVPYPQGFEVPNFTKFTGEGDRTTMEHIGQFIDQCGKASNDDFLKLKLFPLSLSNFASTWYSLLAPNTISTWSQMEREFHDYFKDASLMERRPVDDSSVTCETISVTSMPKTGIVSDPLPVSPIDVDKKKGKSVIIGDTRPKNRIKNAKAEDRKVAKGESSSSQKTKKPKLTFEMLMAKYKKGLAGQQVDNQTSDSKRPRSSRRKRFGQTSKQSEPSTIPTPCKHPIVMPWYPYPMSLYGYPFMYYMPWMLQPPMPCHQGWKQSPRTVPSHSNSRQDRFPQKNQSGESKGKKVWVRKEAKAPEVVAIKEESQDVHVPTGDAVETTQAKEIEADAVTVNIGGLTETAGRSNRQSTAGLTDGP</sequence>
<feature type="compositionally biased region" description="Polar residues" evidence="1">
    <location>
        <begin position="957"/>
        <end position="972"/>
    </location>
</feature>
<feature type="region of interest" description="Disordered" evidence="1">
    <location>
        <begin position="795"/>
        <end position="835"/>
    </location>
</feature>
<dbReference type="PANTHER" id="PTHR33223">
    <property type="entry name" value="CCHC-TYPE DOMAIN-CONTAINING PROTEIN"/>
    <property type="match status" value="1"/>
</dbReference>
<evidence type="ECO:0000256" key="1">
    <source>
        <dbReference type="SAM" id="MobiDB-lite"/>
    </source>
</evidence>
<feature type="domain" description="Retrotransposon gag" evidence="2">
    <location>
        <begin position="331"/>
        <end position="421"/>
    </location>
</feature>
<feature type="compositionally biased region" description="Polar residues" evidence="1">
    <location>
        <begin position="872"/>
        <end position="884"/>
    </location>
</feature>
<dbReference type="PANTHER" id="PTHR33223:SF11">
    <property type="entry name" value="ELEMENT PROTEIN, PUTATIVE-RELATED"/>
    <property type="match status" value="1"/>
</dbReference>
<feature type="region of interest" description="Disordered" evidence="1">
    <location>
        <begin position="870"/>
        <end position="906"/>
    </location>
</feature>
<feature type="region of interest" description="Disordered" evidence="1">
    <location>
        <begin position="952"/>
        <end position="972"/>
    </location>
</feature>
<feature type="compositionally biased region" description="Polar residues" evidence="1">
    <location>
        <begin position="224"/>
        <end position="239"/>
    </location>
</feature>
<feature type="compositionally biased region" description="Basic and acidic residues" evidence="1">
    <location>
        <begin position="759"/>
        <end position="768"/>
    </location>
</feature>
<evidence type="ECO:0000259" key="2">
    <source>
        <dbReference type="Pfam" id="PF03732"/>
    </source>
</evidence>
<name>Q53LM0_ORYSJ</name>
<reference evidence="3" key="2">
    <citation type="submission" date="2005-04" db="EMBL/GenBank/DDBJ databases">
        <authorList>
            <person name="Buell C.R."/>
            <person name="Wing R.A."/>
            <person name="McCombie W.A."/>
            <person name="Ouyang S."/>
        </authorList>
    </citation>
    <scope>NUCLEOTIDE SEQUENCE</scope>
</reference>
<proteinExistence type="predicted"/>
<reference evidence="3" key="3">
    <citation type="submission" date="2006-01" db="EMBL/GenBank/DDBJ databases">
        <authorList>
            <person name="Buell R."/>
        </authorList>
    </citation>
    <scope>NUCLEOTIDE SEQUENCE</scope>
</reference>
<accession>Q53LM0</accession>
<reference evidence="3" key="1">
    <citation type="journal article" date="2005" name="BMC Biol.">
        <title>The sequence of rice chromosomes 11 and 12, rich in disease resistance genes and recent gene duplications.</title>
        <authorList>
            <consortium name="The rice chromosomes 11 and 12 sequencing consortia"/>
        </authorList>
    </citation>
    <scope>NUCLEOTIDE SEQUENCE [LARGE SCALE GENOMIC DNA]</scope>
</reference>
<dbReference type="Pfam" id="PF03732">
    <property type="entry name" value="Retrotrans_gag"/>
    <property type="match status" value="1"/>
</dbReference>